<dbReference type="Pfam" id="PF02129">
    <property type="entry name" value="Peptidase_S15"/>
    <property type="match status" value="1"/>
</dbReference>
<evidence type="ECO:0000256" key="2">
    <source>
        <dbReference type="SAM" id="MobiDB-lite"/>
    </source>
</evidence>
<dbReference type="STRING" id="686624.SAMN04488242_0843"/>
<evidence type="ECO:0000259" key="3">
    <source>
        <dbReference type="SMART" id="SM00939"/>
    </source>
</evidence>
<dbReference type="Proteomes" id="UP000199475">
    <property type="component" value="Unassembled WGS sequence"/>
</dbReference>
<gene>
    <name evidence="4" type="ORF">SAMN04488242_0843</name>
</gene>
<evidence type="ECO:0000313" key="5">
    <source>
        <dbReference type="Proteomes" id="UP000199475"/>
    </source>
</evidence>
<dbReference type="InterPro" id="IPR013736">
    <property type="entry name" value="Xaa-Pro_dipept_C"/>
</dbReference>
<dbReference type="EMBL" id="FNGP01000001">
    <property type="protein sequence ID" value="SDL22635.1"/>
    <property type="molecule type" value="Genomic_DNA"/>
</dbReference>
<dbReference type="GO" id="GO:0008239">
    <property type="term" value="F:dipeptidyl-peptidase activity"/>
    <property type="evidence" value="ECO:0007669"/>
    <property type="project" value="InterPro"/>
</dbReference>
<dbReference type="InterPro" id="IPR050585">
    <property type="entry name" value="Xaa-Pro_dipeptidyl-ppase/CocE"/>
</dbReference>
<dbReference type="PANTHER" id="PTHR43056">
    <property type="entry name" value="PEPTIDASE S9 PROLYL OLIGOPEPTIDASE"/>
    <property type="match status" value="1"/>
</dbReference>
<dbReference type="InterPro" id="IPR029058">
    <property type="entry name" value="AB_hydrolase_fold"/>
</dbReference>
<dbReference type="Gene3D" id="1.10.3020.10">
    <property type="entry name" value="alpha-amino acid ester hydrolase ( Helical cap domain)"/>
    <property type="match status" value="1"/>
</dbReference>
<dbReference type="InterPro" id="IPR005674">
    <property type="entry name" value="CocE/Ser_esterase"/>
</dbReference>
<protein>
    <recommendedName>
        <fullName evidence="3">Xaa-Pro dipeptidyl-peptidase C-terminal domain-containing protein</fullName>
    </recommendedName>
</protein>
<dbReference type="NCBIfam" id="TIGR00976">
    <property type="entry name" value="CocE_NonD"/>
    <property type="match status" value="1"/>
</dbReference>
<evidence type="ECO:0000313" key="4">
    <source>
        <dbReference type="EMBL" id="SDL22635.1"/>
    </source>
</evidence>
<dbReference type="RefSeq" id="WP_245701480.1">
    <property type="nucleotide sequence ID" value="NZ_FNGP01000001.1"/>
</dbReference>
<dbReference type="PANTHER" id="PTHR43056:SF10">
    <property type="entry name" value="COCE_NOND FAMILY, PUTATIVE (AFU_ORTHOLOGUE AFUA_7G00600)-RELATED"/>
    <property type="match status" value="1"/>
</dbReference>
<dbReference type="SMART" id="SM00939">
    <property type="entry name" value="PepX_C"/>
    <property type="match status" value="1"/>
</dbReference>
<feature type="region of interest" description="Disordered" evidence="2">
    <location>
        <begin position="528"/>
        <end position="567"/>
    </location>
</feature>
<reference evidence="4 5" key="1">
    <citation type="submission" date="2016-10" db="EMBL/GenBank/DDBJ databases">
        <authorList>
            <person name="de Groot N.N."/>
        </authorList>
    </citation>
    <scope>NUCLEOTIDE SEQUENCE [LARGE SCALE GENOMIC DNA]</scope>
    <source>
        <strain evidence="4 5">CGMCC 1.9159</strain>
    </source>
</reference>
<sequence>MRYVTPDQLPRPVRVDHAWIPMPDGTRLHARIWIPEDADEDKPVPALLEYLPYRKGDWTETRDHERHPWFAGHGYASIRVDIRGTGDSEGVYTDEYSESELSDGESVLAWIADQSWCTGDVGMFGISWGGFNSLQLAARRPAALKAIITVCSTDDRYDNDVHYVGGSVLGVDMTAWAGAVFAFMTRPPDPIQVGRDWRRMWQERLDGLSLPVATWLSHQTRDEYWKHGSVCENYSDIEIPVLTVGGWADPYHDTVLRLVENLPGEVKGLLGPWAHQYPDRADSPGPAIGFLQESLRWWDRWLKGEANGVEDEANLRVFVEGYRPPQVRYADVPGNWMATPWPSPEVGAREHRFDRASVPVLDGWVTVRTAQHNGVDSGRFFPFGNDTDLPPDQRGDDGRSVALDSEPLAEDLTLLGVVRTRLHIDSDKPRGQVIVRLCDVAPDGASRLLARGVMNLSARQGRDKEVPWAPGTAETVEVPLTSVGVTVPAGHVLRFTVSTTYWPWVWPHAEPLTVRLNLERSSAELPRLAPGRVPSADEVTFEEPEQMEPKPKPASPPSPERTRTSREVRFDVEKNTWTLDVDPGYVPMKVLDNGLVYTEDSREIYRITGDDPTSAVAISEWDVRMRRDDWNVRTTTYQEVTATSEAFHIRARMTAESDGELIAERTWDEQVPRTVG</sequence>
<feature type="region of interest" description="Disordered" evidence="2">
    <location>
        <begin position="379"/>
        <end position="401"/>
    </location>
</feature>
<dbReference type="SUPFAM" id="SSF49785">
    <property type="entry name" value="Galactose-binding domain-like"/>
    <property type="match status" value="1"/>
</dbReference>
<dbReference type="SUPFAM" id="SSF53474">
    <property type="entry name" value="alpha/beta-Hydrolases"/>
    <property type="match status" value="1"/>
</dbReference>
<organism evidence="4 5">
    <name type="scientific">Tessaracoccus oleiagri</name>
    <dbReference type="NCBI Taxonomy" id="686624"/>
    <lineage>
        <taxon>Bacteria</taxon>
        <taxon>Bacillati</taxon>
        <taxon>Actinomycetota</taxon>
        <taxon>Actinomycetes</taxon>
        <taxon>Propionibacteriales</taxon>
        <taxon>Propionibacteriaceae</taxon>
        <taxon>Tessaracoccus</taxon>
    </lineage>
</organism>
<keyword evidence="1" id="KW-0378">Hydrolase</keyword>
<dbReference type="AlphaFoldDB" id="A0A1G9IC54"/>
<name>A0A1G9IC54_9ACTN</name>
<dbReference type="Pfam" id="PF08530">
    <property type="entry name" value="PepX_C"/>
    <property type="match status" value="1"/>
</dbReference>
<evidence type="ECO:0000256" key="1">
    <source>
        <dbReference type="ARBA" id="ARBA00022801"/>
    </source>
</evidence>
<dbReference type="InterPro" id="IPR000383">
    <property type="entry name" value="Xaa-Pro-like_dom"/>
</dbReference>
<keyword evidence="5" id="KW-1185">Reference proteome</keyword>
<accession>A0A1G9IC54</accession>
<proteinExistence type="predicted"/>
<feature type="domain" description="Xaa-Pro dipeptidyl-peptidase C-terminal" evidence="3">
    <location>
        <begin position="295"/>
        <end position="524"/>
    </location>
</feature>
<dbReference type="InterPro" id="IPR008979">
    <property type="entry name" value="Galactose-bd-like_sf"/>
</dbReference>
<dbReference type="Gene3D" id="3.40.50.1820">
    <property type="entry name" value="alpha/beta hydrolase"/>
    <property type="match status" value="1"/>
</dbReference>
<dbReference type="Gene3D" id="2.60.120.260">
    <property type="entry name" value="Galactose-binding domain-like"/>
    <property type="match status" value="1"/>
</dbReference>